<evidence type="ECO:0000313" key="3">
    <source>
        <dbReference type="Proteomes" id="UP001415857"/>
    </source>
</evidence>
<evidence type="ECO:0000313" key="2">
    <source>
        <dbReference type="EMBL" id="KAK9266879.1"/>
    </source>
</evidence>
<name>A0AAP0R3B1_LIQFO</name>
<feature type="region of interest" description="Disordered" evidence="1">
    <location>
        <begin position="1"/>
        <end position="25"/>
    </location>
</feature>
<dbReference type="EMBL" id="JBBPBK010000048">
    <property type="protein sequence ID" value="KAK9266879.1"/>
    <property type="molecule type" value="Genomic_DNA"/>
</dbReference>
<evidence type="ECO:0000256" key="1">
    <source>
        <dbReference type="SAM" id="MobiDB-lite"/>
    </source>
</evidence>
<feature type="compositionally biased region" description="Polar residues" evidence="1">
    <location>
        <begin position="9"/>
        <end position="25"/>
    </location>
</feature>
<protein>
    <submittedName>
        <fullName evidence="2">Uncharacterized protein</fullName>
    </submittedName>
</protein>
<comment type="caution">
    <text evidence="2">The sequence shown here is derived from an EMBL/GenBank/DDBJ whole genome shotgun (WGS) entry which is preliminary data.</text>
</comment>
<dbReference type="PANTHER" id="PTHR48464:SF1">
    <property type="entry name" value="MYB_SANT-LIKE DOMAIN-CONTAINING PROTEIN"/>
    <property type="match status" value="1"/>
</dbReference>
<reference evidence="2 3" key="1">
    <citation type="journal article" date="2024" name="Plant J.">
        <title>Genome sequences and population genomics reveal climatic adaptation and genomic divergence between two closely related sweetgum species.</title>
        <authorList>
            <person name="Xu W.Q."/>
            <person name="Ren C.Q."/>
            <person name="Zhang X.Y."/>
            <person name="Comes H.P."/>
            <person name="Liu X.H."/>
            <person name="Li Y.G."/>
            <person name="Kettle C.J."/>
            <person name="Jalonen R."/>
            <person name="Gaisberger H."/>
            <person name="Ma Y.Z."/>
            <person name="Qiu Y.X."/>
        </authorList>
    </citation>
    <scope>NUCLEOTIDE SEQUENCE [LARGE SCALE GENOMIC DNA]</scope>
    <source>
        <strain evidence="2">Hangzhou</strain>
    </source>
</reference>
<proteinExistence type="predicted"/>
<dbReference type="AlphaFoldDB" id="A0AAP0R3B1"/>
<dbReference type="PANTHER" id="PTHR48464">
    <property type="match status" value="1"/>
</dbReference>
<gene>
    <name evidence="2" type="ORF">L1049_027138</name>
</gene>
<dbReference type="Proteomes" id="UP001415857">
    <property type="component" value="Unassembled WGS sequence"/>
</dbReference>
<keyword evidence="3" id="KW-1185">Reference proteome</keyword>
<organism evidence="2 3">
    <name type="scientific">Liquidambar formosana</name>
    <name type="common">Formosan gum</name>
    <dbReference type="NCBI Taxonomy" id="63359"/>
    <lineage>
        <taxon>Eukaryota</taxon>
        <taxon>Viridiplantae</taxon>
        <taxon>Streptophyta</taxon>
        <taxon>Embryophyta</taxon>
        <taxon>Tracheophyta</taxon>
        <taxon>Spermatophyta</taxon>
        <taxon>Magnoliopsida</taxon>
        <taxon>eudicotyledons</taxon>
        <taxon>Gunneridae</taxon>
        <taxon>Pentapetalae</taxon>
        <taxon>Saxifragales</taxon>
        <taxon>Altingiaceae</taxon>
        <taxon>Liquidambar</taxon>
    </lineage>
</organism>
<sequence length="60" mass="6842">MASSRDNESASGNSSGKMAKHQWTSQEDNKLVESLYEQYTMGTWKCDIGFKFGYLVQLEK</sequence>
<accession>A0AAP0R3B1</accession>